<protein>
    <recommendedName>
        <fullName evidence="4">PGG domain-containing protein</fullName>
    </recommendedName>
</protein>
<reference evidence="2" key="1">
    <citation type="submission" date="2019-07" db="EMBL/GenBank/DDBJ databases">
        <authorList>
            <person name="Dittberner H."/>
        </authorList>
    </citation>
    <scope>NUCLEOTIDE SEQUENCE [LARGE SCALE GENOMIC DNA]</scope>
</reference>
<dbReference type="Proteomes" id="UP000489600">
    <property type="component" value="Unassembled WGS sequence"/>
</dbReference>
<dbReference type="Gene3D" id="1.25.40.20">
    <property type="entry name" value="Ankyrin repeat-containing domain"/>
    <property type="match status" value="1"/>
</dbReference>
<dbReference type="EMBL" id="CABITT030000007">
    <property type="protein sequence ID" value="VVB12363.1"/>
    <property type="molecule type" value="Genomic_DNA"/>
</dbReference>
<sequence>MNNLEGSNQYEATTSGSPSTNTEIIEDTTVDIPQTFYSCSTGPQRNFEDKLSCPPHHFHDESRDCVRLYKAALEGDWNEAYTIMRTQNEIVKEPINNKWDTALHIAVAAKHKDFVRNLLGEMYNMKNLEGSNQGEAATTETPSTNTWQ</sequence>
<dbReference type="AlphaFoldDB" id="A0A565CFC1"/>
<dbReference type="PANTHER" id="PTHR47303">
    <property type="match status" value="1"/>
</dbReference>
<keyword evidence="3" id="KW-1185">Reference proteome</keyword>
<feature type="region of interest" description="Disordered" evidence="1">
    <location>
        <begin position="1"/>
        <end position="23"/>
    </location>
</feature>
<accession>A0A565CFC1</accession>
<comment type="caution">
    <text evidence="2">The sequence shown here is derived from an EMBL/GenBank/DDBJ whole genome shotgun (WGS) entry which is preliminary data.</text>
</comment>
<proteinExistence type="predicted"/>
<dbReference type="OrthoDB" id="1921232at2759"/>
<gene>
    <name evidence="2" type="ORF">ANE_LOCUS22807</name>
</gene>
<dbReference type="SUPFAM" id="SSF48403">
    <property type="entry name" value="Ankyrin repeat"/>
    <property type="match status" value="1"/>
</dbReference>
<evidence type="ECO:0000256" key="1">
    <source>
        <dbReference type="SAM" id="MobiDB-lite"/>
    </source>
</evidence>
<evidence type="ECO:0000313" key="3">
    <source>
        <dbReference type="Proteomes" id="UP000489600"/>
    </source>
</evidence>
<evidence type="ECO:0008006" key="4">
    <source>
        <dbReference type="Google" id="ProtNLM"/>
    </source>
</evidence>
<organism evidence="2 3">
    <name type="scientific">Arabis nemorensis</name>
    <dbReference type="NCBI Taxonomy" id="586526"/>
    <lineage>
        <taxon>Eukaryota</taxon>
        <taxon>Viridiplantae</taxon>
        <taxon>Streptophyta</taxon>
        <taxon>Embryophyta</taxon>
        <taxon>Tracheophyta</taxon>
        <taxon>Spermatophyta</taxon>
        <taxon>Magnoliopsida</taxon>
        <taxon>eudicotyledons</taxon>
        <taxon>Gunneridae</taxon>
        <taxon>Pentapetalae</taxon>
        <taxon>rosids</taxon>
        <taxon>malvids</taxon>
        <taxon>Brassicales</taxon>
        <taxon>Brassicaceae</taxon>
        <taxon>Arabideae</taxon>
        <taxon>Arabis</taxon>
    </lineage>
</organism>
<name>A0A565CFC1_9BRAS</name>
<evidence type="ECO:0000313" key="2">
    <source>
        <dbReference type="EMBL" id="VVB12363.1"/>
    </source>
</evidence>
<dbReference type="PANTHER" id="PTHR47303:SF1">
    <property type="entry name" value="NF-KAPPA-B INHIBITOR BETA"/>
    <property type="match status" value="1"/>
</dbReference>
<dbReference type="InterPro" id="IPR036770">
    <property type="entry name" value="Ankyrin_rpt-contain_sf"/>
</dbReference>